<feature type="domain" description="DNA primase/polymerase bifunctional N-terminal" evidence="2">
    <location>
        <begin position="18"/>
        <end position="162"/>
    </location>
</feature>
<dbReference type="InterPro" id="IPR014820">
    <property type="entry name" value="PriCT_1"/>
</dbReference>
<dbReference type="Proteomes" id="UP000516424">
    <property type="component" value="Chromosome"/>
</dbReference>
<dbReference type="Pfam" id="PF09250">
    <property type="entry name" value="Prim-Pol"/>
    <property type="match status" value="1"/>
</dbReference>
<evidence type="ECO:0000259" key="1">
    <source>
        <dbReference type="SMART" id="SM00942"/>
    </source>
</evidence>
<dbReference type="CDD" id="cd04859">
    <property type="entry name" value="Prim_Pol"/>
    <property type="match status" value="1"/>
</dbReference>
<gene>
    <name evidence="3" type="ORF">EMQ_2097</name>
</gene>
<dbReference type="SUPFAM" id="SSF56747">
    <property type="entry name" value="Prim-pol domain"/>
    <property type="match status" value="1"/>
</dbReference>
<evidence type="ECO:0000313" key="4">
    <source>
        <dbReference type="Proteomes" id="UP000516424"/>
    </source>
</evidence>
<evidence type="ECO:0000313" key="3">
    <source>
        <dbReference type="EMBL" id="BCK76491.1"/>
    </source>
</evidence>
<sequence>MSASLKPRDYCDDIAERAMKLARGGLTVFPCCEDKRPTCKWGDVASSDPAAVAMLWRTYPGPLIGVVTGAVSGFDVLDLDWGKGGDDWHDEHCARLPRTRVHQTRSGGLHLLFRHREGTRNSAGKIARGVDVRGDGGYIIWWPATGLEIMDRSRASDWPAWLAEMALPPPASIADLRKIENGLRDADRYVQGAVRAAVAAVAGCRQGGRNQTLNAETYALGRFIAGGHLTAGQIAEAMAAAALQAGLTKSEIEATIRSALRARMGG</sequence>
<dbReference type="InterPro" id="IPR015330">
    <property type="entry name" value="DNA_primase/pol_bifunc_N"/>
</dbReference>
<evidence type="ECO:0008006" key="5">
    <source>
        <dbReference type="Google" id="ProtNLM"/>
    </source>
</evidence>
<dbReference type="EMBL" id="AP023410">
    <property type="protein sequence ID" value="BCK76491.1"/>
    <property type="molecule type" value="Genomic_DNA"/>
</dbReference>
<proteinExistence type="predicted"/>
<feature type="domain" description="Primase C-terminal 1" evidence="1">
    <location>
        <begin position="198"/>
        <end position="265"/>
    </location>
</feature>
<dbReference type="AlphaFoldDB" id="A0AB33IF26"/>
<reference evidence="3 4" key="1">
    <citation type="journal article" date="2011" name="Microbiology">
        <title>Transcriptome response to different carbon sources in Acetobacter aceti.</title>
        <authorList>
            <person name="Sakurai K."/>
            <person name="Arai H."/>
            <person name="Ishii M."/>
            <person name="Igarashi Y."/>
        </authorList>
    </citation>
    <scope>NUCLEOTIDE SEQUENCE [LARGE SCALE GENOMIC DNA]</scope>
    <source>
        <strain evidence="3 4">NBRC 14818</strain>
    </source>
</reference>
<name>A0AB33IF26_ACEAC</name>
<protein>
    <recommendedName>
        <fullName evidence="5">DNA recombinase RecA</fullName>
    </recommendedName>
</protein>
<evidence type="ECO:0000259" key="2">
    <source>
        <dbReference type="SMART" id="SM00943"/>
    </source>
</evidence>
<accession>A0AB33IF26</accession>
<keyword evidence="4" id="KW-1185">Reference proteome</keyword>
<dbReference type="SMART" id="SM00943">
    <property type="entry name" value="Prim-Pol"/>
    <property type="match status" value="1"/>
</dbReference>
<dbReference type="RefSeq" id="WP_010668193.1">
    <property type="nucleotide sequence ID" value="NZ_AP023410.1"/>
</dbReference>
<organism evidence="3 4">
    <name type="scientific">Acetobacter aceti NBRC 14818</name>
    <dbReference type="NCBI Taxonomy" id="887700"/>
    <lineage>
        <taxon>Bacteria</taxon>
        <taxon>Pseudomonadati</taxon>
        <taxon>Pseudomonadota</taxon>
        <taxon>Alphaproteobacteria</taxon>
        <taxon>Acetobacterales</taxon>
        <taxon>Acetobacteraceae</taxon>
        <taxon>Acetobacter</taxon>
        <taxon>Acetobacter subgen. Acetobacter</taxon>
    </lineage>
</organism>
<dbReference type="SMART" id="SM00942">
    <property type="entry name" value="PriCT_1"/>
    <property type="match status" value="1"/>
</dbReference>